<evidence type="ECO:0000256" key="2">
    <source>
        <dbReference type="ARBA" id="ARBA00023122"/>
    </source>
</evidence>
<evidence type="ECO:0000256" key="4">
    <source>
        <dbReference type="PROSITE-ProRule" id="PRU00703"/>
    </source>
</evidence>
<dbReference type="Gene3D" id="3.10.580.10">
    <property type="entry name" value="CBS-domain"/>
    <property type="match status" value="3"/>
</dbReference>
<name>F7XMH7_METZD</name>
<dbReference type="GO" id="GO:0009086">
    <property type="term" value="P:methionine biosynthetic process"/>
    <property type="evidence" value="ECO:0007669"/>
    <property type="project" value="UniProtKB-KW"/>
</dbReference>
<dbReference type="KEGG" id="mzh:Mzhil_0019"/>
<evidence type="ECO:0000256" key="3">
    <source>
        <dbReference type="ARBA" id="ARBA00023167"/>
    </source>
</evidence>
<dbReference type="OrthoDB" id="8919at2157"/>
<dbReference type="AlphaFoldDB" id="F7XMH7"/>
<dbReference type="EMBL" id="CP002101">
    <property type="protein sequence ID" value="AEH59900.1"/>
    <property type="molecule type" value="Genomic_DNA"/>
</dbReference>
<accession>F7XMH7</accession>
<keyword evidence="2 4" id="KW-0129">CBS domain</keyword>
<dbReference type="SUPFAM" id="SSF54631">
    <property type="entry name" value="CBS-domain pair"/>
    <property type="match status" value="2"/>
</dbReference>
<dbReference type="HOGENOM" id="CLU_076812_2_1_2"/>
<feature type="domain" description="CBS" evidence="5">
    <location>
        <begin position="137"/>
        <end position="196"/>
    </location>
</feature>
<dbReference type="GeneID" id="10821607"/>
<dbReference type="InterPro" id="IPR000644">
    <property type="entry name" value="CBS_dom"/>
</dbReference>
<sequence length="284" mass="31509">MKVEDIMSSPVYVISPDEPLSHARNLMLKHKISTLVVIDEDEMVGIVSKSDMSRRLAQAGPLWRRRPIDRIPVNLVMRESPVTIYPEASITQAVELMIENDINNLPVVNNKVVGIITRTDIVGHISKLDLNINVSTIITGEAHMVHRHHTVNHVVDVMNKNNISRVIVMNNTGDAVGMISTTNLALNPMTDNEGKLSTKNIKMGRRPVAGGDKVYRYVKEVPLLAEDIMTEPLTTVNLNDKVVDAAQIMLEHDITGLPVEDDGEIVGILSRSDVIKVILDQKNE</sequence>
<evidence type="ECO:0000259" key="5">
    <source>
        <dbReference type="PROSITE" id="PS51371"/>
    </source>
</evidence>
<dbReference type="InterPro" id="IPR051257">
    <property type="entry name" value="Diverse_CBS-Domain"/>
</dbReference>
<dbReference type="PANTHER" id="PTHR43080">
    <property type="entry name" value="CBS DOMAIN-CONTAINING PROTEIN CBSX3, MITOCHONDRIAL"/>
    <property type="match status" value="1"/>
</dbReference>
<dbReference type="PANTHER" id="PTHR43080:SF29">
    <property type="entry name" value="OS02G0818000 PROTEIN"/>
    <property type="match status" value="1"/>
</dbReference>
<feature type="domain" description="CBS" evidence="5">
    <location>
        <begin position="7"/>
        <end position="62"/>
    </location>
</feature>
<keyword evidence="1" id="KW-0028">Amino-acid biosynthesis</keyword>
<protein>
    <submittedName>
        <fullName evidence="6">CBS domain containing membrane protein</fullName>
    </submittedName>
</protein>
<keyword evidence="3" id="KW-0486">Methionine biosynthesis</keyword>
<feature type="domain" description="CBS" evidence="5">
    <location>
        <begin position="229"/>
        <end position="284"/>
    </location>
</feature>
<keyword evidence="7" id="KW-1185">Reference proteome</keyword>
<organism evidence="6 7">
    <name type="scientific">Methanosalsum zhilinae (strain DSM 4017 / NBRC 107636 / OCM 62 / WeN5)</name>
    <name type="common">Methanohalophilus zhilinae</name>
    <dbReference type="NCBI Taxonomy" id="679901"/>
    <lineage>
        <taxon>Archaea</taxon>
        <taxon>Methanobacteriati</taxon>
        <taxon>Methanobacteriota</taxon>
        <taxon>Stenosarchaea group</taxon>
        <taxon>Methanomicrobia</taxon>
        <taxon>Methanosarcinales</taxon>
        <taxon>Methanosarcinaceae</taxon>
        <taxon>Methanosalsum</taxon>
    </lineage>
</organism>
<dbReference type="Proteomes" id="UP000006622">
    <property type="component" value="Chromosome"/>
</dbReference>
<dbReference type="CDD" id="cd04584">
    <property type="entry name" value="CBS_pair_AcuB_like"/>
    <property type="match status" value="1"/>
</dbReference>
<gene>
    <name evidence="6" type="ordered locus">Mzhil_0019</name>
</gene>
<feature type="domain" description="CBS" evidence="5">
    <location>
        <begin position="77"/>
        <end position="132"/>
    </location>
</feature>
<dbReference type="InterPro" id="IPR046342">
    <property type="entry name" value="CBS_dom_sf"/>
</dbReference>
<dbReference type="Pfam" id="PF00571">
    <property type="entry name" value="CBS"/>
    <property type="match status" value="4"/>
</dbReference>
<proteinExistence type="predicted"/>
<reference evidence="6" key="1">
    <citation type="submission" date="2010-07" db="EMBL/GenBank/DDBJ databases">
        <title>The complete genome of Methanosalsum zhilinae DSM 4017.</title>
        <authorList>
            <consortium name="US DOE Joint Genome Institute (JGI-PGF)"/>
            <person name="Lucas S."/>
            <person name="Copeland A."/>
            <person name="Lapidus A."/>
            <person name="Glavina del Rio T."/>
            <person name="Dalin E."/>
            <person name="Tice H."/>
            <person name="Bruce D."/>
            <person name="Goodwin L."/>
            <person name="Pitluck S."/>
            <person name="Kyrpides N."/>
            <person name="Mavromatis K."/>
            <person name="Ovchinnikova G."/>
            <person name="Daligault H."/>
            <person name="Detter J.C."/>
            <person name="Han C."/>
            <person name="Tapia R."/>
            <person name="Larimer F."/>
            <person name="Land M."/>
            <person name="Hauser L."/>
            <person name="Markowitz V."/>
            <person name="Cheng J.-F."/>
            <person name="Hugenholtz P."/>
            <person name="Woyke T."/>
            <person name="Wu D."/>
            <person name="Spring S."/>
            <person name="Schueler E."/>
            <person name="Brambilla E."/>
            <person name="Klenk H.-P."/>
            <person name="Eisen J.A."/>
        </authorList>
    </citation>
    <scope>NUCLEOTIDE SEQUENCE</scope>
    <source>
        <strain evidence="6">DSM 4017</strain>
    </source>
</reference>
<evidence type="ECO:0000256" key="1">
    <source>
        <dbReference type="ARBA" id="ARBA00022605"/>
    </source>
</evidence>
<dbReference type="STRING" id="679901.Mzhil_0019"/>
<evidence type="ECO:0000313" key="6">
    <source>
        <dbReference type="EMBL" id="AEH59900.1"/>
    </source>
</evidence>
<dbReference type="RefSeq" id="WP_013897339.1">
    <property type="nucleotide sequence ID" value="NC_015676.1"/>
</dbReference>
<dbReference type="SMART" id="SM00116">
    <property type="entry name" value="CBS"/>
    <property type="match status" value="4"/>
</dbReference>
<dbReference type="PROSITE" id="PS51371">
    <property type="entry name" value="CBS"/>
    <property type="match status" value="4"/>
</dbReference>
<evidence type="ECO:0000313" key="7">
    <source>
        <dbReference type="Proteomes" id="UP000006622"/>
    </source>
</evidence>